<sequence length="94" mass="10405">MTPTARDHKDGATSLANTPVNGLLGRQVLVMPTAGGRSCDTPRTLNPRFVEALMGWPTGWTGFASVATEWSRWSRRMRSELSQLNCWPMDKGAR</sequence>
<dbReference type="STRING" id="441112.SAMN04488094_102103"/>
<evidence type="ECO:0000313" key="2">
    <source>
        <dbReference type="Proteomes" id="UP000198728"/>
    </source>
</evidence>
<organism evidence="1 2">
    <name type="scientific">Tropicimonas isoalkanivorans</name>
    <dbReference type="NCBI Taxonomy" id="441112"/>
    <lineage>
        <taxon>Bacteria</taxon>
        <taxon>Pseudomonadati</taxon>
        <taxon>Pseudomonadota</taxon>
        <taxon>Alphaproteobacteria</taxon>
        <taxon>Rhodobacterales</taxon>
        <taxon>Roseobacteraceae</taxon>
        <taxon>Tropicimonas</taxon>
    </lineage>
</organism>
<dbReference type="Proteomes" id="UP000198728">
    <property type="component" value="Unassembled WGS sequence"/>
</dbReference>
<keyword evidence="2" id="KW-1185">Reference proteome</keyword>
<evidence type="ECO:0000313" key="1">
    <source>
        <dbReference type="EMBL" id="SFB97248.1"/>
    </source>
</evidence>
<gene>
    <name evidence="1" type="ORF">SAMN04488094_102103</name>
</gene>
<dbReference type="EMBL" id="FOLG01000002">
    <property type="protein sequence ID" value="SFB97248.1"/>
    <property type="molecule type" value="Genomic_DNA"/>
</dbReference>
<dbReference type="AlphaFoldDB" id="A0A1I1FHV0"/>
<evidence type="ECO:0008006" key="3">
    <source>
        <dbReference type="Google" id="ProtNLM"/>
    </source>
</evidence>
<name>A0A1I1FHV0_9RHOB</name>
<reference evidence="1 2" key="1">
    <citation type="submission" date="2016-10" db="EMBL/GenBank/DDBJ databases">
        <authorList>
            <person name="de Groot N.N."/>
        </authorList>
    </citation>
    <scope>NUCLEOTIDE SEQUENCE [LARGE SCALE GENOMIC DNA]</scope>
    <source>
        <strain evidence="1 2">DSM 19548</strain>
    </source>
</reference>
<protein>
    <recommendedName>
        <fullName evidence="3">DNA (Cytosine-5)-methyltransferase 1</fullName>
    </recommendedName>
</protein>
<accession>A0A1I1FHV0</accession>
<proteinExistence type="predicted"/>